<evidence type="ECO:0000313" key="3">
    <source>
        <dbReference type="Proteomes" id="UP000317944"/>
    </source>
</evidence>
<dbReference type="EMBL" id="SADV01000013">
    <property type="protein sequence ID" value="TQR30596.1"/>
    <property type="molecule type" value="Genomic_DNA"/>
</dbReference>
<dbReference type="GO" id="GO:0006487">
    <property type="term" value="P:protein N-linked glycosylation"/>
    <property type="evidence" value="ECO:0007669"/>
    <property type="project" value="TreeGrafter"/>
</dbReference>
<protein>
    <submittedName>
        <fullName evidence="2">Glycosyltransferase family 2 protein</fullName>
    </submittedName>
</protein>
<sequence length="238" mass="27312">MKNIAAIIPAYNPQQSLITYVNQLLATTIIQVIIVNDGSDQKYANVFEELQKIDCCRVLEHDNNIGKGGALKTAFAYVMEQRGMFQGVITVGAHRQHSLQDVKLVLTMTKVFSEGIVLGVRNFHSSDSTFLSYWGNRTTSLFFEILYHRKLMDTQTGLRFISKKELPWLMKVKGERYDYDTNMLVAAIKRKCPIFEVEIGQLRIKKNTVIQYDEITNAGSIIAKMLMNYLNPRENNYR</sequence>
<feature type="domain" description="Glycosyltransferase 2-like" evidence="1">
    <location>
        <begin position="6"/>
        <end position="133"/>
    </location>
</feature>
<dbReference type="OrthoDB" id="9810303at2"/>
<dbReference type="Proteomes" id="UP000317944">
    <property type="component" value="Unassembled WGS sequence"/>
</dbReference>
<organism evidence="2 3">
    <name type="scientific">Lysinibacillus sphaericus</name>
    <name type="common">Bacillus sphaericus</name>
    <dbReference type="NCBI Taxonomy" id="1421"/>
    <lineage>
        <taxon>Bacteria</taxon>
        <taxon>Bacillati</taxon>
        <taxon>Bacillota</taxon>
        <taxon>Bacilli</taxon>
        <taxon>Bacillales</taxon>
        <taxon>Bacillaceae</taxon>
        <taxon>Lysinibacillus</taxon>
    </lineage>
</organism>
<dbReference type="InterPro" id="IPR001173">
    <property type="entry name" value="Glyco_trans_2-like"/>
</dbReference>
<dbReference type="Gene3D" id="3.90.550.10">
    <property type="entry name" value="Spore Coat Polysaccharide Biosynthesis Protein SpsA, Chain A"/>
    <property type="match status" value="1"/>
</dbReference>
<dbReference type="Pfam" id="PF00535">
    <property type="entry name" value="Glycos_transf_2"/>
    <property type="match status" value="1"/>
</dbReference>
<dbReference type="CDD" id="cd04179">
    <property type="entry name" value="DPM_DPG-synthase_like"/>
    <property type="match status" value="1"/>
</dbReference>
<evidence type="ECO:0000313" key="2">
    <source>
        <dbReference type="EMBL" id="TQR30596.1"/>
    </source>
</evidence>
<name>A0A544UDS0_LYSSH</name>
<accession>A0A544UDS0</accession>
<evidence type="ECO:0000259" key="1">
    <source>
        <dbReference type="Pfam" id="PF00535"/>
    </source>
</evidence>
<reference evidence="2 3" key="1">
    <citation type="submission" date="2018-03" db="EMBL/GenBank/DDBJ databases">
        <title>Aerobic endospore-forming bacteria genome sequencing and assembly.</title>
        <authorList>
            <person name="Cavalcante D.A."/>
            <person name="Driks A."/>
            <person name="Putonti C."/>
            <person name="De-Souza M.T."/>
        </authorList>
    </citation>
    <scope>NUCLEOTIDE SEQUENCE [LARGE SCALE GENOMIC DNA]</scope>
    <source>
        <strain evidence="2 3">SDF0037</strain>
    </source>
</reference>
<dbReference type="PANTHER" id="PTHR10859:SF114">
    <property type="entry name" value="DOLICHOL-PHOSPHATE MANNOSYLTRANSFERASE"/>
    <property type="match status" value="1"/>
</dbReference>
<dbReference type="InterPro" id="IPR029044">
    <property type="entry name" value="Nucleotide-diphossugar_trans"/>
</dbReference>
<comment type="caution">
    <text evidence="2">The sequence shown here is derived from an EMBL/GenBank/DDBJ whole genome shotgun (WGS) entry which is preliminary data.</text>
</comment>
<proteinExistence type="predicted"/>
<dbReference type="SUPFAM" id="SSF53448">
    <property type="entry name" value="Nucleotide-diphospho-sugar transferases"/>
    <property type="match status" value="1"/>
</dbReference>
<dbReference type="AlphaFoldDB" id="A0A544UDS0"/>
<gene>
    <name evidence="2" type="ORF">C7Y47_15785</name>
</gene>
<dbReference type="PANTHER" id="PTHR10859">
    <property type="entry name" value="GLYCOSYL TRANSFERASE"/>
    <property type="match status" value="1"/>
</dbReference>